<gene>
    <name evidence="2" type="ORF">Ccrd_015226</name>
</gene>
<protein>
    <submittedName>
        <fullName evidence="2">Uncharacterized protein</fullName>
    </submittedName>
</protein>
<dbReference type="EMBL" id="LEKV01001830">
    <property type="protein sequence ID" value="KVI06415.1"/>
    <property type="molecule type" value="Genomic_DNA"/>
</dbReference>
<proteinExistence type="predicted"/>
<comment type="caution">
    <text evidence="2">The sequence shown here is derived from an EMBL/GenBank/DDBJ whole genome shotgun (WGS) entry which is preliminary data.</text>
</comment>
<evidence type="ECO:0000313" key="2">
    <source>
        <dbReference type="EMBL" id="KVI06415.1"/>
    </source>
</evidence>
<name>A0A103YC80_CYNCS</name>
<reference evidence="2 3" key="1">
    <citation type="journal article" date="2016" name="Sci. Rep.">
        <title>The genome sequence of the outbreeding globe artichoke constructed de novo incorporating a phase-aware low-pass sequencing strategy of F1 progeny.</title>
        <authorList>
            <person name="Scaglione D."/>
            <person name="Reyes-Chin-Wo S."/>
            <person name="Acquadro A."/>
            <person name="Froenicke L."/>
            <person name="Portis E."/>
            <person name="Beitel C."/>
            <person name="Tirone M."/>
            <person name="Mauro R."/>
            <person name="Lo Monaco A."/>
            <person name="Mauromicale G."/>
            <person name="Faccioli P."/>
            <person name="Cattivelli L."/>
            <person name="Rieseberg L."/>
            <person name="Michelmore R."/>
            <person name="Lanteri S."/>
        </authorList>
    </citation>
    <scope>NUCLEOTIDE SEQUENCE [LARGE SCALE GENOMIC DNA]</scope>
    <source>
        <strain evidence="2">2C</strain>
    </source>
</reference>
<feature type="region of interest" description="Disordered" evidence="1">
    <location>
        <begin position="76"/>
        <end position="124"/>
    </location>
</feature>
<organism evidence="2 3">
    <name type="scientific">Cynara cardunculus var. scolymus</name>
    <name type="common">Globe artichoke</name>
    <name type="synonym">Cynara scolymus</name>
    <dbReference type="NCBI Taxonomy" id="59895"/>
    <lineage>
        <taxon>Eukaryota</taxon>
        <taxon>Viridiplantae</taxon>
        <taxon>Streptophyta</taxon>
        <taxon>Embryophyta</taxon>
        <taxon>Tracheophyta</taxon>
        <taxon>Spermatophyta</taxon>
        <taxon>Magnoliopsida</taxon>
        <taxon>eudicotyledons</taxon>
        <taxon>Gunneridae</taxon>
        <taxon>Pentapetalae</taxon>
        <taxon>asterids</taxon>
        <taxon>campanulids</taxon>
        <taxon>Asterales</taxon>
        <taxon>Asteraceae</taxon>
        <taxon>Carduoideae</taxon>
        <taxon>Cardueae</taxon>
        <taxon>Carduinae</taxon>
        <taxon>Cynara</taxon>
    </lineage>
</organism>
<dbReference type="PANTHER" id="PTHR33879:SF3">
    <property type="entry name" value="17.6 KDA CLASS II HEAT SHOCK PROTEIN-RELATED"/>
    <property type="match status" value="1"/>
</dbReference>
<keyword evidence="3" id="KW-1185">Reference proteome</keyword>
<dbReference type="STRING" id="59895.A0A103YC80"/>
<dbReference type="PANTHER" id="PTHR33879">
    <property type="entry name" value="17.6 KDA CLASS II HEAT SHOCK PROTEIN-RELATED"/>
    <property type="match status" value="1"/>
</dbReference>
<sequence length="194" mass="21979">MKVHPAPNKRNITVRYDFGSQSNAAATICHQKKLRRLPHIFAKVLELPFYADADVSIEETNSRTKQTYRKEARLTREHTATHTLTGSRPLGARSRHSAVAASPRRSQPLGLGSRRPVRPLDMVPSGHWMKNRRIRREEQELKELVCDREMENETRSNGEQEMERASGANKVLCVVGMGMKMKTGDAKEGMSRST</sequence>
<dbReference type="AlphaFoldDB" id="A0A103YC80"/>
<evidence type="ECO:0000256" key="1">
    <source>
        <dbReference type="SAM" id="MobiDB-lite"/>
    </source>
</evidence>
<feature type="compositionally biased region" description="Basic and acidic residues" evidence="1">
    <location>
        <begin position="149"/>
        <end position="164"/>
    </location>
</feature>
<dbReference type="Gramene" id="KVI06415">
    <property type="protein sequence ID" value="KVI06415"/>
    <property type="gene ID" value="Ccrd_015226"/>
</dbReference>
<feature type="region of interest" description="Disordered" evidence="1">
    <location>
        <begin position="149"/>
        <end position="168"/>
    </location>
</feature>
<evidence type="ECO:0000313" key="3">
    <source>
        <dbReference type="Proteomes" id="UP000243975"/>
    </source>
</evidence>
<accession>A0A103YC80</accession>
<dbReference type="Proteomes" id="UP000243975">
    <property type="component" value="Unassembled WGS sequence"/>
</dbReference>